<evidence type="ECO:0000256" key="7">
    <source>
        <dbReference type="RuleBase" id="RU000384"/>
    </source>
</evidence>
<evidence type="ECO:0000259" key="8">
    <source>
        <dbReference type="PROSITE" id="PS51986"/>
    </source>
</evidence>
<evidence type="ECO:0000256" key="4">
    <source>
        <dbReference type="ARBA" id="ARBA00022840"/>
    </source>
</evidence>
<comment type="cofactor">
    <cofactor evidence="1">
        <name>Mg(2+)</name>
        <dbReference type="ChEBI" id="CHEBI:18420"/>
    </cofactor>
</comment>
<dbReference type="SUPFAM" id="SSF54368">
    <property type="entry name" value="Glutamine synthetase, N-terminal domain"/>
    <property type="match status" value="1"/>
</dbReference>
<comment type="similarity">
    <text evidence="6 7">Belongs to the glutamine synthetase family.</text>
</comment>
<evidence type="ECO:0000259" key="9">
    <source>
        <dbReference type="PROSITE" id="PS51987"/>
    </source>
</evidence>
<dbReference type="InterPro" id="IPR036651">
    <property type="entry name" value="Gln_synt_N_sf"/>
</dbReference>
<dbReference type="PROSITE" id="PS51986">
    <property type="entry name" value="GS_BETA_GRASP"/>
    <property type="match status" value="1"/>
</dbReference>
<keyword evidence="4" id="KW-0067">ATP-binding</keyword>
<feature type="domain" description="GS beta-grasp" evidence="8">
    <location>
        <begin position="16"/>
        <end position="109"/>
    </location>
</feature>
<dbReference type="PROSITE" id="PS00181">
    <property type="entry name" value="GLNA_ATP"/>
    <property type="match status" value="1"/>
</dbReference>
<dbReference type="EMBL" id="DMND01000211">
    <property type="protein sequence ID" value="HAN29137.1"/>
    <property type="molecule type" value="Genomic_DNA"/>
</dbReference>
<dbReference type="PANTHER" id="PTHR43785:SF12">
    <property type="entry name" value="TYPE-1 GLUTAMINE SYNTHETASE 2"/>
    <property type="match status" value="1"/>
</dbReference>
<dbReference type="InterPro" id="IPR008146">
    <property type="entry name" value="Gln_synth_cat_dom"/>
</dbReference>
<feature type="domain" description="GS catalytic" evidence="9">
    <location>
        <begin position="116"/>
        <end position="449"/>
    </location>
</feature>
<dbReference type="GO" id="GO:0004356">
    <property type="term" value="F:glutamine synthetase activity"/>
    <property type="evidence" value="ECO:0007669"/>
    <property type="project" value="InterPro"/>
</dbReference>
<evidence type="ECO:0000313" key="11">
    <source>
        <dbReference type="Proteomes" id="UP000259273"/>
    </source>
</evidence>
<dbReference type="STRING" id="1121937.GCA_000423125_02575"/>
<comment type="caution">
    <text evidence="10">The sequence shown here is derived from an EMBL/GenBank/DDBJ whole genome shotgun (WGS) entry which is preliminary data.</text>
</comment>
<keyword evidence="2" id="KW-0436">Ligase</keyword>
<dbReference type="Proteomes" id="UP000259273">
    <property type="component" value="Unassembled WGS sequence"/>
</dbReference>
<keyword evidence="5" id="KW-0460">Magnesium</keyword>
<name>A0A3C1KR45_9GAMM</name>
<evidence type="ECO:0000256" key="2">
    <source>
        <dbReference type="ARBA" id="ARBA00022598"/>
    </source>
</evidence>
<dbReference type="InterPro" id="IPR008147">
    <property type="entry name" value="Gln_synt_N"/>
</dbReference>
<evidence type="ECO:0000256" key="3">
    <source>
        <dbReference type="ARBA" id="ARBA00022741"/>
    </source>
</evidence>
<reference evidence="10 11" key="1">
    <citation type="journal article" date="2018" name="Nat. Biotechnol.">
        <title>A standardized bacterial taxonomy based on genome phylogeny substantially revises the tree of life.</title>
        <authorList>
            <person name="Parks D.H."/>
            <person name="Chuvochina M."/>
            <person name="Waite D.W."/>
            <person name="Rinke C."/>
            <person name="Skarshewski A."/>
            <person name="Chaumeil P.A."/>
            <person name="Hugenholtz P."/>
        </authorList>
    </citation>
    <scope>NUCLEOTIDE SEQUENCE [LARGE SCALE GENOMIC DNA]</scope>
    <source>
        <strain evidence="10">UBA9158</strain>
    </source>
</reference>
<dbReference type="SMART" id="SM01230">
    <property type="entry name" value="Gln-synt_C"/>
    <property type="match status" value="1"/>
</dbReference>
<gene>
    <name evidence="10" type="ORF">DCP75_15745</name>
</gene>
<dbReference type="GO" id="GO:0006598">
    <property type="term" value="P:polyamine catabolic process"/>
    <property type="evidence" value="ECO:0007669"/>
    <property type="project" value="TreeGrafter"/>
</dbReference>
<sequence>MENAQQHLQDFLQGNPDIEVFEVMLPDIGGGLRGKWVNRDKIHKVVAGELKLPASSVAFDAWGRDIEAWIATGGDGDGYCEADASTLARVPWMPRATGQVMLSMREADGSPGALDPRFLLRNILQRFAERGLTPVLATEMEFYLLGPDNDALGRPLHTQSDRVGGQLHAGQTYGLDTMADMAPLMHDIRDACSVQRLPVDTLIKEGAPSQYEINLLHCADALKACDQAVMLRRLIRGVARKHSLRATFMAKPFGDLAGNGMHVHCSVLDADGNNLFDDGTDTGTPQLRQAIAGCLASMEDCMLLFAPHLNSYRRFRRGTHAPEAPCWGYENRTVSVRVPADQPAATRLEHRLAGADAHPHLVVAAILAGMLHGIEHQLEPPPPVAGNAYDQVARTLPRYWPDAVERFRKSSFIREHFGAEFQRVFTLMKEQEMHEFDRQVTPLEYDTSL</sequence>
<organism evidence="10 11">
    <name type="scientific">Haliea salexigens</name>
    <dbReference type="NCBI Taxonomy" id="287487"/>
    <lineage>
        <taxon>Bacteria</taxon>
        <taxon>Pseudomonadati</taxon>
        <taxon>Pseudomonadota</taxon>
        <taxon>Gammaproteobacteria</taxon>
        <taxon>Cellvibrionales</taxon>
        <taxon>Halieaceae</taxon>
        <taxon>Haliea</taxon>
    </lineage>
</organism>
<evidence type="ECO:0000256" key="5">
    <source>
        <dbReference type="ARBA" id="ARBA00022842"/>
    </source>
</evidence>
<dbReference type="GO" id="GO:0006542">
    <property type="term" value="P:glutamine biosynthetic process"/>
    <property type="evidence" value="ECO:0007669"/>
    <property type="project" value="InterPro"/>
</dbReference>
<dbReference type="Gene3D" id="3.30.590.10">
    <property type="entry name" value="Glutamine synthetase/guanido kinase, catalytic domain"/>
    <property type="match status" value="1"/>
</dbReference>
<protein>
    <submittedName>
        <fullName evidence="10">Glutamine synthetase</fullName>
    </submittedName>
</protein>
<evidence type="ECO:0000256" key="1">
    <source>
        <dbReference type="ARBA" id="ARBA00001946"/>
    </source>
</evidence>
<dbReference type="SUPFAM" id="SSF55931">
    <property type="entry name" value="Glutamine synthetase/guanido kinase"/>
    <property type="match status" value="1"/>
</dbReference>
<dbReference type="AlphaFoldDB" id="A0A3C1KR45"/>
<proteinExistence type="inferred from homology"/>
<dbReference type="GO" id="GO:0005524">
    <property type="term" value="F:ATP binding"/>
    <property type="evidence" value="ECO:0007669"/>
    <property type="project" value="UniProtKB-KW"/>
</dbReference>
<evidence type="ECO:0000313" key="10">
    <source>
        <dbReference type="EMBL" id="HAN29137.1"/>
    </source>
</evidence>
<accession>A0A3C1KR45</accession>
<dbReference type="InterPro" id="IPR014746">
    <property type="entry name" value="Gln_synth/guanido_kin_cat_dom"/>
</dbReference>
<dbReference type="PROSITE" id="PS51987">
    <property type="entry name" value="GS_CATALYTIC"/>
    <property type="match status" value="1"/>
</dbReference>
<keyword evidence="3" id="KW-0547">Nucleotide-binding</keyword>
<evidence type="ECO:0000256" key="6">
    <source>
        <dbReference type="PROSITE-ProRule" id="PRU01330"/>
    </source>
</evidence>
<dbReference type="Pfam" id="PF00120">
    <property type="entry name" value="Gln-synt_C"/>
    <property type="match status" value="1"/>
</dbReference>
<dbReference type="Gene3D" id="3.10.20.70">
    <property type="entry name" value="Glutamine synthetase, N-terminal domain"/>
    <property type="match status" value="1"/>
</dbReference>
<dbReference type="PANTHER" id="PTHR43785">
    <property type="entry name" value="GAMMA-GLUTAMYLPUTRESCINE SYNTHETASE"/>
    <property type="match status" value="1"/>
</dbReference>
<dbReference type="InterPro" id="IPR027303">
    <property type="entry name" value="Gln_synth_gly_rich_site"/>
</dbReference>